<sequence>MLEALAATSEHQLLPLLLIWRPPTSPPSSRVWSQGSPTLTPMLRDSLMLQHDHTSRLGHRKNFSMFLRMCTIVNFSSFKGYGTTFFAPFSFMMSLGATASPPDEE</sequence>
<protein>
    <submittedName>
        <fullName evidence="1">Uncharacterized protein</fullName>
    </submittedName>
</protein>
<reference evidence="1 2" key="1">
    <citation type="journal article" date="2012" name="Genome Biol.">
        <title>Sequencing three crocodilian genomes to illuminate the evolution of archosaurs and amniotes.</title>
        <authorList>
            <person name="St John J.A."/>
            <person name="Braun E.L."/>
            <person name="Isberg S.R."/>
            <person name="Miles L.G."/>
            <person name="Chong A.Y."/>
            <person name="Gongora J."/>
            <person name="Dalzell P."/>
            <person name="Moran C."/>
            <person name="Bed'hom B."/>
            <person name="Abzhanov A."/>
            <person name="Burgess S.C."/>
            <person name="Cooksey A.M."/>
            <person name="Castoe T.A."/>
            <person name="Crawford N.G."/>
            <person name="Densmore L.D."/>
            <person name="Drew J.C."/>
            <person name="Edwards S.V."/>
            <person name="Faircloth B.C."/>
            <person name="Fujita M.K."/>
            <person name="Greenwold M.J."/>
            <person name="Hoffmann F.G."/>
            <person name="Howard J.M."/>
            <person name="Iguchi T."/>
            <person name="Janes D.E."/>
            <person name="Khan S.Y."/>
            <person name="Kohno S."/>
            <person name="de Koning A.J."/>
            <person name="Lance S.L."/>
            <person name="McCarthy F.M."/>
            <person name="McCormack J.E."/>
            <person name="Merchant M.E."/>
            <person name="Peterson D.G."/>
            <person name="Pollock D.D."/>
            <person name="Pourmand N."/>
            <person name="Raney B.J."/>
            <person name="Roessler K.A."/>
            <person name="Sanford J.R."/>
            <person name="Sawyer R.H."/>
            <person name="Schmidt C.J."/>
            <person name="Triplett E.W."/>
            <person name="Tuberville T.D."/>
            <person name="Venegas-Anaya M."/>
            <person name="Howard J.T."/>
            <person name="Jarvis E.D."/>
            <person name="Guillette L.J.Jr."/>
            <person name="Glenn T.C."/>
            <person name="Green R.E."/>
            <person name="Ray D.A."/>
        </authorList>
    </citation>
    <scope>NUCLEOTIDE SEQUENCE [LARGE SCALE GENOMIC DNA]</scope>
    <source>
        <strain evidence="1">KSC_2009_1</strain>
    </source>
</reference>
<comment type="caution">
    <text evidence="1">The sequence shown here is derived from an EMBL/GenBank/DDBJ whole genome shotgun (WGS) entry which is preliminary data.</text>
</comment>
<name>A0A151NF47_ALLMI</name>
<dbReference type="Proteomes" id="UP000050525">
    <property type="component" value="Unassembled WGS sequence"/>
</dbReference>
<keyword evidence="2" id="KW-1185">Reference proteome</keyword>
<proteinExistence type="predicted"/>
<dbReference type="AlphaFoldDB" id="A0A151NF47"/>
<evidence type="ECO:0000313" key="1">
    <source>
        <dbReference type="EMBL" id="KYO35404.1"/>
    </source>
</evidence>
<gene>
    <name evidence="1" type="ORF">Y1Q_0007987</name>
</gene>
<accession>A0A151NF47</accession>
<evidence type="ECO:0000313" key="2">
    <source>
        <dbReference type="Proteomes" id="UP000050525"/>
    </source>
</evidence>
<organism evidence="1 2">
    <name type="scientific">Alligator mississippiensis</name>
    <name type="common">American alligator</name>
    <dbReference type="NCBI Taxonomy" id="8496"/>
    <lineage>
        <taxon>Eukaryota</taxon>
        <taxon>Metazoa</taxon>
        <taxon>Chordata</taxon>
        <taxon>Craniata</taxon>
        <taxon>Vertebrata</taxon>
        <taxon>Euteleostomi</taxon>
        <taxon>Archelosauria</taxon>
        <taxon>Archosauria</taxon>
        <taxon>Crocodylia</taxon>
        <taxon>Alligatoridae</taxon>
        <taxon>Alligatorinae</taxon>
        <taxon>Alligator</taxon>
    </lineage>
</organism>
<dbReference type="EMBL" id="AKHW03003201">
    <property type="protein sequence ID" value="KYO35404.1"/>
    <property type="molecule type" value="Genomic_DNA"/>
</dbReference>